<evidence type="ECO:0000313" key="1">
    <source>
        <dbReference type="EMBL" id="TCP02317.1"/>
    </source>
</evidence>
<dbReference type="InterPro" id="IPR046583">
    <property type="entry name" value="DUF6631"/>
</dbReference>
<accession>A0AA46DB23</accession>
<gene>
    <name evidence="1" type="ORF">EV676_1188</name>
</gene>
<proteinExistence type="predicted"/>
<sequence length="147" mass="15550">MKEGAMTPGSDDFTTFPPVPRVVTVAGTAVELTPIRLGELPRILSAVRPIAADLSAEPDWLDLLARHGEAVLELLTLATRRERAWIEGLALDEAVTLASAVFEVNADFFVRRVAPSIAQVGERLAPILSAGTMPSPGSSPPATATPR</sequence>
<dbReference type="Proteomes" id="UP000294772">
    <property type="component" value="Unassembled WGS sequence"/>
</dbReference>
<comment type="caution">
    <text evidence="1">The sequence shown here is derived from an EMBL/GenBank/DDBJ whole genome shotgun (WGS) entry which is preliminary data.</text>
</comment>
<name>A0AA46DB23_9BURK</name>
<organism evidence="1 2">
    <name type="scientific">Caldimonas thermodepolymerans</name>
    <dbReference type="NCBI Taxonomy" id="215580"/>
    <lineage>
        <taxon>Bacteria</taxon>
        <taxon>Pseudomonadati</taxon>
        <taxon>Pseudomonadota</taxon>
        <taxon>Betaproteobacteria</taxon>
        <taxon>Burkholderiales</taxon>
        <taxon>Sphaerotilaceae</taxon>
        <taxon>Caldimonas</taxon>
    </lineage>
</organism>
<dbReference type="AlphaFoldDB" id="A0AA46DB23"/>
<evidence type="ECO:0000313" key="2">
    <source>
        <dbReference type="Proteomes" id="UP000294772"/>
    </source>
</evidence>
<dbReference type="Pfam" id="PF20336">
    <property type="entry name" value="DUF6631"/>
    <property type="match status" value="1"/>
</dbReference>
<protein>
    <submittedName>
        <fullName evidence="1">Uncharacterized protein</fullName>
    </submittedName>
</protein>
<dbReference type="EMBL" id="SLXF01000018">
    <property type="protein sequence ID" value="TCP02317.1"/>
    <property type="molecule type" value="Genomic_DNA"/>
</dbReference>
<reference evidence="1 2" key="1">
    <citation type="submission" date="2019-03" db="EMBL/GenBank/DDBJ databases">
        <title>Genomic Encyclopedia of Type Strains, Phase IV (KMG-IV): sequencing the most valuable type-strain genomes for metagenomic binning, comparative biology and taxonomic classification.</title>
        <authorList>
            <person name="Goeker M."/>
        </authorList>
    </citation>
    <scope>NUCLEOTIDE SEQUENCE [LARGE SCALE GENOMIC DNA]</scope>
    <source>
        <strain evidence="1 2">DSM 15264</strain>
    </source>
</reference>